<dbReference type="RefSeq" id="WP_122186858.1">
    <property type="nucleotide sequence ID" value="NZ_RFFH01000002.1"/>
</dbReference>
<sequence length="214" mass="23373">MSYDQVLLPSGVASTPAEVDEYLTGQQGLPESEAIAEIAAELNQRNAELPEVDAFLAESPVGGGATGETLYVASDYDAIGHLRGLLFELATPRGYAVYDPQLTWLIDPADSVPVTVNHGGAGEFPYLTRKLVDMWVPELAAPNPYLIVERGPQSYIQTFTDGNGSWALEYRDGGPDRHYGLLLQDPAQVADAIWAWTTGDRGDFDTLPWQRIEF</sequence>
<dbReference type="Proteomes" id="UP000279275">
    <property type="component" value="Unassembled WGS sequence"/>
</dbReference>
<dbReference type="OrthoDB" id="3829914at2"/>
<name>A0A3M2L8C2_9NOCA</name>
<proteinExistence type="predicted"/>
<dbReference type="AlphaFoldDB" id="A0A3M2L8C2"/>
<evidence type="ECO:0000313" key="1">
    <source>
        <dbReference type="EMBL" id="RMI33932.1"/>
    </source>
</evidence>
<evidence type="ECO:0000313" key="2">
    <source>
        <dbReference type="Proteomes" id="UP000279275"/>
    </source>
</evidence>
<reference evidence="1 2" key="1">
    <citation type="submission" date="2018-10" db="EMBL/GenBank/DDBJ databases">
        <title>Isolation from cow dung.</title>
        <authorList>
            <person name="Ling L."/>
        </authorList>
    </citation>
    <scope>NUCLEOTIDE SEQUENCE [LARGE SCALE GENOMIC DNA]</scope>
    <source>
        <strain evidence="1 2">NEAU-LL90</strain>
    </source>
</reference>
<accession>A0A3M2L8C2</accession>
<dbReference type="EMBL" id="RFFH01000002">
    <property type="protein sequence ID" value="RMI33932.1"/>
    <property type="molecule type" value="Genomic_DNA"/>
</dbReference>
<gene>
    <name evidence="1" type="ORF">EBN03_05545</name>
</gene>
<organism evidence="1 2">
    <name type="scientific">Nocardia stercoris</name>
    <dbReference type="NCBI Taxonomy" id="2483361"/>
    <lineage>
        <taxon>Bacteria</taxon>
        <taxon>Bacillati</taxon>
        <taxon>Actinomycetota</taxon>
        <taxon>Actinomycetes</taxon>
        <taxon>Mycobacteriales</taxon>
        <taxon>Nocardiaceae</taxon>
        <taxon>Nocardia</taxon>
    </lineage>
</organism>
<comment type="caution">
    <text evidence="1">The sequence shown here is derived from an EMBL/GenBank/DDBJ whole genome shotgun (WGS) entry which is preliminary data.</text>
</comment>
<keyword evidence="2" id="KW-1185">Reference proteome</keyword>
<protein>
    <submittedName>
        <fullName evidence="1">Uncharacterized protein</fullName>
    </submittedName>
</protein>